<dbReference type="Pfam" id="PF22939">
    <property type="entry name" value="WHD_GPIID"/>
    <property type="match status" value="1"/>
</dbReference>
<evidence type="ECO:0000259" key="6">
    <source>
        <dbReference type="Pfam" id="PF24883"/>
    </source>
</evidence>
<dbReference type="Gene3D" id="3.40.50.300">
    <property type="entry name" value="P-loop containing nucleotide triphosphate hydrolases"/>
    <property type="match status" value="1"/>
</dbReference>
<dbReference type="InterPro" id="IPR036770">
    <property type="entry name" value="Ankyrin_rpt-contain_sf"/>
</dbReference>
<feature type="repeat" description="ANK" evidence="3">
    <location>
        <begin position="1641"/>
        <end position="1665"/>
    </location>
</feature>
<name>A0A9P8D433_9HYPO</name>
<feature type="repeat" description="ANK" evidence="3">
    <location>
        <begin position="1606"/>
        <end position="1630"/>
    </location>
</feature>
<dbReference type="InterPro" id="IPR029058">
    <property type="entry name" value="AB_hydrolase_fold"/>
</dbReference>
<feature type="repeat" description="ANK" evidence="3">
    <location>
        <begin position="1058"/>
        <end position="1080"/>
    </location>
</feature>
<dbReference type="InterPro" id="IPR002110">
    <property type="entry name" value="Ankyrin_rpt"/>
</dbReference>
<organism evidence="7 8">
    <name type="scientific">Fusarium musae</name>
    <dbReference type="NCBI Taxonomy" id="1042133"/>
    <lineage>
        <taxon>Eukaryota</taxon>
        <taxon>Fungi</taxon>
        <taxon>Dikarya</taxon>
        <taxon>Ascomycota</taxon>
        <taxon>Pezizomycotina</taxon>
        <taxon>Sordariomycetes</taxon>
        <taxon>Hypocreomycetidae</taxon>
        <taxon>Hypocreales</taxon>
        <taxon>Nectriaceae</taxon>
        <taxon>Fusarium</taxon>
    </lineage>
</organism>
<feature type="repeat" description="ANK" evidence="3">
    <location>
        <begin position="956"/>
        <end position="980"/>
    </location>
</feature>
<keyword evidence="1" id="KW-0677">Repeat</keyword>
<feature type="repeat" description="ANK" evidence="3">
    <location>
        <begin position="1228"/>
        <end position="1252"/>
    </location>
</feature>
<dbReference type="Pfam" id="PF24883">
    <property type="entry name" value="NPHP3_N"/>
    <property type="match status" value="1"/>
</dbReference>
<feature type="repeat" description="ANK" evidence="3">
    <location>
        <begin position="1571"/>
        <end position="1595"/>
    </location>
</feature>
<feature type="repeat" description="ANK" evidence="3">
    <location>
        <begin position="1468"/>
        <end position="1492"/>
    </location>
</feature>
<evidence type="ECO:0008006" key="9">
    <source>
        <dbReference type="Google" id="ProtNLM"/>
    </source>
</evidence>
<evidence type="ECO:0000313" key="7">
    <source>
        <dbReference type="EMBL" id="KAG9494953.1"/>
    </source>
</evidence>
<feature type="repeat" description="ANK" evidence="3">
    <location>
        <begin position="1503"/>
        <end position="1527"/>
    </location>
</feature>
<dbReference type="KEGG" id="fmu:J7337_013182"/>
<feature type="repeat" description="ANK" evidence="3">
    <location>
        <begin position="1537"/>
        <end position="1561"/>
    </location>
</feature>
<feature type="repeat" description="ANK" evidence="3">
    <location>
        <begin position="990"/>
        <end position="1012"/>
    </location>
</feature>
<dbReference type="GeneID" id="68321038"/>
<feature type="domain" description="Nephrocystin 3-like N-terminal" evidence="6">
    <location>
        <begin position="447"/>
        <end position="623"/>
    </location>
</feature>
<feature type="region of interest" description="Disordered" evidence="4">
    <location>
        <begin position="32"/>
        <end position="58"/>
    </location>
</feature>
<evidence type="ECO:0000256" key="2">
    <source>
        <dbReference type="ARBA" id="ARBA00023043"/>
    </source>
</evidence>
<dbReference type="Pfam" id="PF00023">
    <property type="entry name" value="Ank"/>
    <property type="match status" value="3"/>
</dbReference>
<feature type="repeat" description="ANK" evidence="3">
    <location>
        <begin position="1024"/>
        <end position="1048"/>
    </location>
</feature>
<keyword evidence="2 3" id="KW-0040">ANK repeat</keyword>
<dbReference type="PANTHER" id="PTHR24161">
    <property type="entry name" value="ANK_REP_REGION DOMAIN-CONTAINING PROTEIN-RELATED"/>
    <property type="match status" value="1"/>
</dbReference>
<feature type="domain" description="GPI inositol-deacylase winged helix" evidence="5">
    <location>
        <begin position="715"/>
        <end position="814"/>
    </location>
</feature>
<dbReference type="EMBL" id="JAHBCI010000011">
    <property type="protein sequence ID" value="KAG9494953.1"/>
    <property type="molecule type" value="Genomic_DNA"/>
</dbReference>
<protein>
    <recommendedName>
        <fullName evidence="9">NACHT domain-containing protein</fullName>
    </recommendedName>
</protein>
<accession>A0A9P8D433</accession>
<dbReference type="SUPFAM" id="SSF52540">
    <property type="entry name" value="P-loop containing nucleoside triphosphate hydrolases"/>
    <property type="match status" value="1"/>
</dbReference>
<sequence length="1716" mass="190732">MATVPELFVAIFATASVVLLATILHQRSLRQPLKSPATQTPTRRVDDTPAETSAPKTKKSLTLRIDEIPADHVDNLDRNLKSILDKVLDLQGDANPMICRSLVSHGKDSLCATVSINTSLSADDLSAQLRRARNSYPYNYTCKFEGITPLYEDKNGADVDDDVWLRDFLSKDMPNIRVLLYGYDTTLPGSLSKQSIEDLGGALLEQIIAYRASDGTSHRPIIFTGHSLGGLLIKEALVRARRRCSNANSDLSKASYGLLFFGVPNLGLRNDQLRTLVRGQPNEALIHNLLVDSDSEPSAFLKRLADQFSESCKGHYKVVTFFERRLSPTLELNQDGKWRKTGRPSLLVTEKSTTSTGLVAVAEEDNIALNADHSGLVKYDSRNQGDYTIVRERLRRLVDEARLEVAKRFAEHSLYQPLSETMKACLKSLAFEDMDGRQVKIDNAADGTCQWLLKHKTLIEWVHQHRGLLWIKGKPGSGKSTLVKYAQNALPPIYGTNTLVFSFFFHGRGHELQRTPIGLFRSLLHQLLKRVPGAVSDLIKYFEDKRTTEGEPGEKWQWDLKTLQAFLKSSLPIILKRFPVILFIDALDECGEQSAVGLVEYFEKLRSSLPPTDSRFGIFFSCRSYPILELKGGSTILLDMENNADITTYVKDRFSTDPDHYIENLISGRAQGVFMWAHLIVERVLRMKRRREPRVEIEDAITQTPQNLDELYHELVQVVENRSVTLKLMQWICFSTRPLTTNELQWAMAVDPNQTYRSLDECQGSKDFINGDDIDTRVMVLSCGLAEIIPSNNSRIVQFIHQSVMDFFVNGGLMALDITTKAANLVIPAVHCRLSRSCIRYFRMVVLSQSGSVGEEDKSRFPLLHYATTSWVSHVKLGDSAEESPNDLVHLLGWPTELLVESWVRIYKALEPYQGDCPPSGSNLVHIVARHGLTKLLLCLLLDTGGVDIDGRDTEYGQTPLSWAAENGHEAVVKMLLDTGKVDIDARDENGRTPLSWAAENGNEAVVKMLLDTCKVDVDARDESGQTPLSWAARYGREAVVKMLLDTGKVDVDTVDENGRTPLWWAAENGREAVVKMLLDTCKVDVDATDENYRTPLSWAAENGHEAVVKMLLNTGKVDIDARDENDRTPLLWAAENGYEAVVKMLLDTCKVDVDATDENGQTPLSWAAGNGNEAVVKMILDTGKVDVNVRDESGQTPLSWAAENGHEAVVKMLLDTGKVDIDATDENGQTPLSWAAWNGHEAVVKMLLDTGKVDADATDENGQTPLLWAAENGHEAVVKMLLNTGKVDVNATDENGQTPLLWAAENGHEAVVKMLLNTGKVDVNATDENGQTPLLWAARYRREAVVKMLLDIGKVDADARDENGQTPLLWAAWNGHEAVVKMLLNTGKVDIDARDENDRTPLLWAARNGYEAVVKMLLDAGKVDVDARDIKYGRTPLLWAARNGYEAVVKMLLDAGKVDVDARDIKYGRTPLLWAARNGYEAVVKMLLDAGKVDVDARDIKYGRTPLWWAAENDHEAVVKMLLDTGKVDVNATDESGQTPLSWAAENGHEAVVKMLLNTGKVDADARDENGQTPLLWAARNGYEAVVKMLLDAGKVDVDARDIKYGRTPLLWAAWNGHEAVVKMLLNTGKVDIDARDIKYGRTPLLWAARNGYEAVVKMLLDTGKVDINAEDFCGLTAYQLSAFNHHEQAERQLMARGALASSDFYGLQSLFVEP</sequence>
<feature type="repeat" description="ANK" evidence="3">
    <location>
        <begin position="1364"/>
        <end position="1388"/>
    </location>
</feature>
<dbReference type="Pfam" id="PF12796">
    <property type="entry name" value="Ank_2"/>
    <property type="match status" value="5"/>
</dbReference>
<proteinExistence type="predicted"/>
<evidence type="ECO:0000256" key="4">
    <source>
        <dbReference type="SAM" id="MobiDB-lite"/>
    </source>
</evidence>
<dbReference type="SUPFAM" id="SSF53474">
    <property type="entry name" value="alpha/beta-Hydrolases"/>
    <property type="match status" value="1"/>
</dbReference>
<gene>
    <name evidence="7" type="ORF">J7337_013182</name>
</gene>
<dbReference type="PROSITE" id="PS50297">
    <property type="entry name" value="ANK_REP_REGION"/>
    <property type="match status" value="20"/>
</dbReference>
<reference evidence="7" key="1">
    <citation type="journal article" date="2021" name="Mol. Plant Microbe Interact.">
        <title>Telomere to telomere genome assembly of Fusarium musae F31, causal agent of crown rot disease of banana.</title>
        <authorList>
            <person name="Degradi L."/>
            <person name="Tava V."/>
            <person name="Kunova A."/>
            <person name="Cortesi P."/>
            <person name="Saracchi M."/>
            <person name="Pasquali M."/>
        </authorList>
    </citation>
    <scope>NUCLEOTIDE SEQUENCE</scope>
    <source>
        <strain evidence="7">F31</strain>
    </source>
</reference>
<dbReference type="PANTHER" id="PTHR24161:SF121">
    <property type="entry name" value="M-PHASE PHOSPHOPROTEIN 8"/>
    <property type="match status" value="1"/>
</dbReference>
<dbReference type="Proteomes" id="UP000827133">
    <property type="component" value="Unassembled WGS sequence"/>
</dbReference>
<feature type="repeat" description="ANK" evidence="3">
    <location>
        <begin position="1398"/>
        <end position="1422"/>
    </location>
</feature>
<keyword evidence="8" id="KW-1185">Reference proteome</keyword>
<feature type="repeat" description="ANK" evidence="3">
    <location>
        <begin position="1194"/>
        <end position="1218"/>
    </location>
</feature>
<feature type="repeat" description="ANK" evidence="3">
    <location>
        <begin position="1092"/>
        <end position="1116"/>
    </location>
</feature>
<dbReference type="RefSeq" id="XP_044673953.1">
    <property type="nucleotide sequence ID" value="XM_044830678.1"/>
</dbReference>
<evidence type="ECO:0000259" key="5">
    <source>
        <dbReference type="Pfam" id="PF22939"/>
    </source>
</evidence>
<dbReference type="InterPro" id="IPR054471">
    <property type="entry name" value="GPIID_WHD"/>
</dbReference>
<evidence type="ECO:0000313" key="8">
    <source>
        <dbReference type="Proteomes" id="UP000827133"/>
    </source>
</evidence>
<dbReference type="Gene3D" id="1.25.40.20">
    <property type="entry name" value="Ankyrin repeat-containing domain"/>
    <property type="match status" value="7"/>
</dbReference>
<comment type="caution">
    <text evidence="7">The sequence shown here is derived from an EMBL/GenBank/DDBJ whole genome shotgun (WGS) entry which is preliminary data.</text>
</comment>
<dbReference type="SMART" id="SM00248">
    <property type="entry name" value="ANK"/>
    <property type="match status" value="22"/>
</dbReference>
<feature type="repeat" description="ANK" evidence="3">
    <location>
        <begin position="1262"/>
        <end position="1286"/>
    </location>
</feature>
<dbReference type="PROSITE" id="PS50088">
    <property type="entry name" value="ANK_REPEAT"/>
    <property type="match status" value="20"/>
</dbReference>
<feature type="repeat" description="ANK" evidence="3">
    <location>
        <begin position="1296"/>
        <end position="1320"/>
    </location>
</feature>
<evidence type="ECO:0000256" key="3">
    <source>
        <dbReference type="PROSITE-ProRule" id="PRU00023"/>
    </source>
</evidence>
<evidence type="ECO:0000256" key="1">
    <source>
        <dbReference type="ARBA" id="ARBA00022737"/>
    </source>
</evidence>
<dbReference type="InterPro" id="IPR027417">
    <property type="entry name" value="P-loop_NTPase"/>
</dbReference>
<feature type="repeat" description="ANK" evidence="3">
    <location>
        <begin position="1330"/>
        <end position="1354"/>
    </location>
</feature>
<dbReference type="InterPro" id="IPR056884">
    <property type="entry name" value="NPHP3-like_N"/>
</dbReference>
<dbReference type="SUPFAM" id="SSF48403">
    <property type="entry name" value="Ankyrin repeat"/>
    <property type="match status" value="3"/>
</dbReference>
<feature type="repeat" description="ANK" evidence="3">
    <location>
        <begin position="1433"/>
        <end position="1457"/>
    </location>
</feature>
<feature type="repeat" description="ANK" evidence="3">
    <location>
        <begin position="1160"/>
        <end position="1184"/>
    </location>
</feature>
<dbReference type="Pfam" id="PF13637">
    <property type="entry name" value="Ank_4"/>
    <property type="match status" value="3"/>
</dbReference>